<feature type="region of interest" description="Disordered" evidence="1">
    <location>
        <begin position="301"/>
        <end position="342"/>
    </location>
</feature>
<feature type="compositionally biased region" description="Polar residues" evidence="1">
    <location>
        <begin position="679"/>
        <end position="688"/>
    </location>
</feature>
<feature type="compositionally biased region" description="Basic and acidic residues" evidence="1">
    <location>
        <begin position="311"/>
        <end position="324"/>
    </location>
</feature>
<accession>A0A836H247</accession>
<feature type="region of interest" description="Disordered" evidence="1">
    <location>
        <begin position="246"/>
        <end position="265"/>
    </location>
</feature>
<feature type="compositionally biased region" description="Low complexity" evidence="1">
    <location>
        <begin position="689"/>
        <end position="732"/>
    </location>
</feature>
<name>A0A836H247_9TRYP</name>
<sequence>MGDASALPAREASTLRTTSSPVWHFSGAAFFRAPEQRSIYSRDVATSARPSKDDKESRTSPPQSPLSIPPYRRVTHRSTGRPVTLDKPWLAAPPAHGILKRKGLVGIVSATGPAPPTCGEPTPHGGARAGRGGPSAGPLSAKESIHLSNSSKETRHVAFDESVIKHLDASASRRGYDHRRPGALPGKAKLETAMLSSCAASGFGVGKPPIGTTESLGNANADSWGADSEWFNEEFGAQLTPAAVTADSATATPAPPSAAVTSESAPLSTCAPMRPLKSLPPLSLASLSTSTVMPAATFTAARSTTRQLRMPSRERGEPETRDRQALATPTPSASTRAPHSPRVVKNAYLDSVLSGATPPASNGCVSIDDASSDDGRGLSPVLVYESVSLNTSTRSSSSNVVASSRSSNNVSPALPLSVAALRCRSSPEVPSLATAEALLDGSGASEPNRGSSHPRLSSPSVYLGSLEPSLAEVAGSGQSGVSAGQEATPTPPQTVSLLANSKDLESPTLGAMKLSAGERRLLEAVMLAHERKPLADRDAAPSVMPRSTHTDPSRMIAVETPSRTFSNSAGGDLTSTSVFLSRAARDHERGLRGRTQAQGNPYAQVLPAEARPFLDLRAPSRSSTTPRHSRFSGPAAETGVDSAGSSTQARVAGAQLTSRGISAAPVTAIAATRGIHGNLGSTPIASAETTSGELSPSFSSSAGSALTTAKGSDAQASRKAASAIAAPPALSSETPRGSTLTSCSGSRGVSIPAAMLARRRMDEWDEDEDESEPHIHVPEPTPRIPVGKSSGDAQRRRCGDGR</sequence>
<feature type="region of interest" description="Disordered" evidence="1">
    <location>
        <begin position="441"/>
        <end position="501"/>
    </location>
</feature>
<dbReference type="OrthoDB" id="266893at2759"/>
<feature type="compositionally biased region" description="Polar residues" evidence="1">
    <location>
        <begin position="327"/>
        <end position="337"/>
    </location>
</feature>
<proteinExistence type="predicted"/>
<feature type="compositionally biased region" description="Polar residues" evidence="1">
    <location>
        <begin position="733"/>
        <end position="747"/>
    </location>
</feature>
<reference evidence="3" key="1">
    <citation type="journal article" date="2021" name="Microbiol. Resour. Announc.">
        <title>LGAAP: Leishmaniinae Genome Assembly and Annotation Pipeline.</title>
        <authorList>
            <person name="Almutairi H."/>
            <person name="Urbaniak M.D."/>
            <person name="Bates M.D."/>
            <person name="Jariyapan N."/>
            <person name="Kwakye-Nuako G."/>
            <person name="Thomaz-Soccol V."/>
            <person name="Al-Salem W.S."/>
            <person name="Dillon R.J."/>
            <person name="Bates P.A."/>
            <person name="Gatherer D."/>
        </authorList>
    </citation>
    <scope>NUCLEOTIDE SEQUENCE [LARGE SCALE GENOMIC DNA]</scope>
</reference>
<feature type="region of interest" description="Disordered" evidence="1">
    <location>
        <begin position="676"/>
        <end position="802"/>
    </location>
</feature>
<protein>
    <submittedName>
        <fullName evidence="2">Uncharacterized protein</fullName>
    </submittedName>
</protein>
<dbReference type="KEGG" id="lmat:92514474"/>
<dbReference type="AlphaFoldDB" id="A0A836H247"/>
<dbReference type="GeneID" id="92514474"/>
<comment type="caution">
    <text evidence="2">The sequence shown here is derived from an EMBL/GenBank/DDBJ whole genome shotgun (WGS) entry which is preliminary data.</text>
</comment>
<dbReference type="Proteomes" id="UP000673552">
    <property type="component" value="Unassembled WGS sequence"/>
</dbReference>
<feature type="region of interest" description="Disordered" evidence="1">
    <location>
        <begin position="112"/>
        <end position="142"/>
    </location>
</feature>
<dbReference type="EMBL" id="JAFEUZ010000029">
    <property type="protein sequence ID" value="KAG5473823.1"/>
    <property type="molecule type" value="Genomic_DNA"/>
</dbReference>
<evidence type="ECO:0000256" key="1">
    <source>
        <dbReference type="SAM" id="MobiDB-lite"/>
    </source>
</evidence>
<dbReference type="RefSeq" id="XP_067177057.1">
    <property type="nucleotide sequence ID" value="XM_067321962.1"/>
</dbReference>
<gene>
    <name evidence="2" type="ORF">LSCM1_04454</name>
</gene>
<feature type="compositionally biased region" description="Polar residues" evidence="1">
    <location>
        <begin position="448"/>
        <end position="460"/>
    </location>
</feature>
<feature type="compositionally biased region" description="Low complexity" evidence="1">
    <location>
        <begin position="471"/>
        <end position="487"/>
    </location>
</feature>
<evidence type="ECO:0000313" key="2">
    <source>
        <dbReference type="EMBL" id="KAG5473823.1"/>
    </source>
</evidence>
<feature type="region of interest" description="Disordered" evidence="1">
    <location>
        <begin position="36"/>
        <end position="89"/>
    </location>
</feature>
<keyword evidence="3" id="KW-1185">Reference proteome</keyword>
<organism evidence="2 3">
    <name type="scientific">Leishmania martiniquensis</name>
    <dbReference type="NCBI Taxonomy" id="1580590"/>
    <lineage>
        <taxon>Eukaryota</taxon>
        <taxon>Discoba</taxon>
        <taxon>Euglenozoa</taxon>
        <taxon>Kinetoplastea</taxon>
        <taxon>Metakinetoplastina</taxon>
        <taxon>Trypanosomatida</taxon>
        <taxon>Trypanosomatidae</taxon>
        <taxon>Leishmaniinae</taxon>
        <taxon>Leishmania</taxon>
    </lineage>
</organism>
<feature type="region of interest" description="Disordered" evidence="1">
    <location>
        <begin position="618"/>
        <end position="651"/>
    </location>
</feature>
<reference evidence="3" key="2">
    <citation type="journal article" date="2021" name="Sci. Data">
        <title>Chromosome-scale genome sequencing, assembly and annotation of six genomes from subfamily Leishmaniinae.</title>
        <authorList>
            <person name="Almutairi H."/>
            <person name="Urbaniak M.D."/>
            <person name="Bates M.D."/>
            <person name="Jariyapan N."/>
            <person name="Kwakye-Nuako G."/>
            <person name="Thomaz Soccol V."/>
            <person name="Al-Salem W.S."/>
            <person name="Dillon R.J."/>
            <person name="Bates P.A."/>
            <person name="Gatherer D."/>
        </authorList>
    </citation>
    <scope>NUCLEOTIDE SEQUENCE [LARGE SCALE GENOMIC DNA]</scope>
</reference>
<feature type="compositionally biased region" description="Basic and acidic residues" evidence="1">
    <location>
        <begin position="793"/>
        <end position="802"/>
    </location>
</feature>
<evidence type="ECO:0000313" key="3">
    <source>
        <dbReference type="Proteomes" id="UP000673552"/>
    </source>
</evidence>